<proteinExistence type="predicted"/>
<feature type="transmembrane region" description="Helical" evidence="1">
    <location>
        <begin position="44"/>
        <end position="65"/>
    </location>
</feature>
<name>A0A6A5U8Q3_9PLEO</name>
<protein>
    <submittedName>
        <fullName evidence="2">Uncharacterized protein</fullName>
    </submittedName>
</protein>
<gene>
    <name evidence="2" type="ORF">CC80DRAFT_585563</name>
</gene>
<keyword evidence="1" id="KW-0472">Membrane</keyword>
<keyword evidence="1" id="KW-1133">Transmembrane helix</keyword>
<organism evidence="2 3">
    <name type="scientific">Byssothecium circinans</name>
    <dbReference type="NCBI Taxonomy" id="147558"/>
    <lineage>
        <taxon>Eukaryota</taxon>
        <taxon>Fungi</taxon>
        <taxon>Dikarya</taxon>
        <taxon>Ascomycota</taxon>
        <taxon>Pezizomycotina</taxon>
        <taxon>Dothideomycetes</taxon>
        <taxon>Pleosporomycetidae</taxon>
        <taxon>Pleosporales</taxon>
        <taxon>Massarineae</taxon>
        <taxon>Massarinaceae</taxon>
        <taxon>Byssothecium</taxon>
    </lineage>
</organism>
<keyword evidence="3" id="KW-1185">Reference proteome</keyword>
<evidence type="ECO:0000256" key="1">
    <source>
        <dbReference type="SAM" id="Phobius"/>
    </source>
</evidence>
<evidence type="ECO:0000313" key="2">
    <source>
        <dbReference type="EMBL" id="KAF1959236.1"/>
    </source>
</evidence>
<reference evidence="2" key="1">
    <citation type="journal article" date="2020" name="Stud. Mycol.">
        <title>101 Dothideomycetes genomes: a test case for predicting lifestyles and emergence of pathogens.</title>
        <authorList>
            <person name="Haridas S."/>
            <person name="Albert R."/>
            <person name="Binder M."/>
            <person name="Bloem J."/>
            <person name="Labutti K."/>
            <person name="Salamov A."/>
            <person name="Andreopoulos B."/>
            <person name="Baker S."/>
            <person name="Barry K."/>
            <person name="Bills G."/>
            <person name="Bluhm B."/>
            <person name="Cannon C."/>
            <person name="Castanera R."/>
            <person name="Culley D."/>
            <person name="Daum C."/>
            <person name="Ezra D."/>
            <person name="Gonzalez J."/>
            <person name="Henrissat B."/>
            <person name="Kuo A."/>
            <person name="Liang C."/>
            <person name="Lipzen A."/>
            <person name="Lutzoni F."/>
            <person name="Magnuson J."/>
            <person name="Mondo S."/>
            <person name="Nolan M."/>
            <person name="Ohm R."/>
            <person name="Pangilinan J."/>
            <person name="Park H.-J."/>
            <person name="Ramirez L."/>
            <person name="Alfaro M."/>
            <person name="Sun H."/>
            <person name="Tritt A."/>
            <person name="Yoshinaga Y."/>
            <person name="Zwiers L.-H."/>
            <person name="Turgeon B."/>
            <person name="Goodwin S."/>
            <person name="Spatafora J."/>
            <person name="Crous P."/>
            <person name="Grigoriev I."/>
        </authorList>
    </citation>
    <scope>NUCLEOTIDE SEQUENCE</scope>
    <source>
        <strain evidence="2">CBS 675.92</strain>
    </source>
</reference>
<evidence type="ECO:0000313" key="3">
    <source>
        <dbReference type="Proteomes" id="UP000800035"/>
    </source>
</evidence>
<dbReference type="Proteomes" id="UP000800035">
    <property type="component" value="Unassembled WGS sequence"/>
</dbReference>
<keyword evidence="1" id="KW-0812">Transmembrane</keyword>
<dbReference type="AlphaFoldDB" id="A0A6A5U8Q3"/>
<dbReference type="EMBL" id="ML976985">
    <property type="protein sequence ID" value="KAF1959236.1"/>
    <property type="molecule type" value="Genomic_DNA"/>
</dbReference>
<feature type="non-terminal residue" evidence="2">
    <location>
        <position position="1"/>
    </location>
</feature>
<sequence length="179" mass="20454">HTRKNHNPHINHNTHITHSRIYTSKLQPPHNPNTHKHIPMNTRYCIDIILILYFVSMSIAIAIMACINCYKFRYVSDDYYLWYVDMPILKKVKATTIDQVVTMMAFITVAGAGMYVPSLVRGVVAQIKYAAHMKCFHAHQAARQRFRGTEEEVLRQAALGVGKFVKMEIEGGLGEVVLI</sequence>
<accession>A0A6A5U8Q3</accession>